<dbReference type="InterPro" id="IPR005818">
    <property type="entry name" value="Histone_H1/H5_H15"/>
</dbReference>
<dbReference type="PROSITE" id="PS51294">
    <property type="entry name" value="HTH_MYB"/>
    <property type="match status" value="1"/>
</dbReference>
<evidence type="ECO:0000259" key="12">
    <source>
        <dbReference type="PROSITE" id="PS51294"/>
    </source>
</evidence>
<keyword evidence="5" id="KW-0175">Coiled coil</keyword>
<dbReference type="InterPro" id="IPR036390">
    <property type="entry name" value="WH_DNA-bd_sf"/>
</dbReference>
<dbReference type="GO" id="GO:0000786">
    <property type="term" value="C:nucleosome"/>
    <property type="evidence" value="ECO:0007669"/>
    <property type="project" value="InterPro"/>
</dbReference>
<dbReference type="InterPro" id="IPR044597">
    <property type="entry name" value="SMH1-6"/>
</dbReference>
<dbReference type="GO" id="GO:0003691">
    <property type="term" value="F:double-stranded telomeric DNA binding"/>
    <property type="evidence" value="ECO:0007669"/>
    <property type="project" value="InterPro"/>
</dbReference>
<feature type="domain" description="HTH myb-type" evidence="12">
    <location>
        <begin position="1"/>
        <end position="31"/>
    </location>
</feature>
<evidence type="ECO:0000256" key="7">
    <source>
        <dbReference type="ARBA" id="ARBA00023163"/>
    </source>
</evidence>
<dbReference type="PANTHER" id="PTHR46267">
    <property type="entry name" value="SINGLE MYB HISTONE 4"/>
    <property type="match status" value="1"/>
</dbReference>
<evidence type="ECO:0000256" key="10">
    <source>
        <dbReference type="SAM" id="MobiDB-lite"/>
    </source>
</evidence>
<dbReference type="InterPro" id="IPR001005">
    <property type="entry name" value="SANT/Myb"/>
</dbReference>
<dbReference type="AlphaFoldDB" id="A0A4S4EAE3"/>
<sequence>MGNPKQKWTSEEEEALRAGVAKHGTGKWKNIQKDPEFNHFLYSRSNIDLKEARIQIRDTNTIRYGYGDTTKFEKLGYGLQPHRITTHTMQLNPNLSTQVPNLSKKSMSSLALGSSLSTLTLIEVSSSSSPSPPPPPPPPLLRWLLGIRFFFFVGCWETLEYFGDVVYIYSEKKACSEICIELFFGYIGGFHLLGGGDLNPGHPIKDKWRNMSVSANSQGSREKSRTTKAKANPDAPATPLPNAPTSTSITPAANGASADAVMDDSSKCLLDGKTASKYNAMIYEALSTLKDPNGSDTSAIVSFIEQRHEVPQNFRRLLSSRLRRLVAQDKLEKVQNCYKIKRDVLVVAKTPTPKPKDTIRPRQSQTTGYLGDTVEEAAVGAAYKVAEAENKSFVAAEAVKEAERVSRMAEDTDSLLQLAKEIFEKCSRGEIVLMA</sequence>
<dbReference type="PROSITE" id="PS51504">
    <property type="entry name" value="H15"/>
    <property type="match status" value="1"/>
</dbReference>
<feature type="region of interest" description="Disordered" evidence="10">
    <location>
        <begin position="213"/>
        <end position="252"/>
    </location>
</feature>
<evidence type="ECO:0000256" key="8">
    <source>
        <dbReference type="ARBA" id="ARBA00023242"/>
    </source>
</evidence>
<dbReference type="STRING" id="542762.A0A4S4EAE3"/>
<evidence type="ECO:0000256" key="3">
    <source>
        <dbReference type="ARBA" id="ARBA00022454"/>
    </source>
</evidence>
<evidence type="ECO:0000259" key="13">
    <source>
        <dbReference type="PROSITE" id="PS51504"/>
    </source>
</evidence>
<keyword evidence="15" id="KW-1185">Reference proteome</keyword>
<reference evidence="14 15" key="1">
    <citation type="journal article" date="2018" name="Proc. Natl. Acad. Sci. U.S.A.">
        <title>Draft genome sequence of Camellia sinensis var. sinensis provides insights into the evolution of the tea genome and tea quality.</title>
        <authorList>
            <person name="Wei C."/>
            <person name="Yang H."/>
            <person name="Wang S."/>
            <person name="Zhao J."/>
            <person name="Liu C."/>
            <person name="Gao L."/>
            <person name="Xia E."/>
            <person name="Lu Y."/>
            <person name="Tai Y."/>
            <person name="She G."/>
            <person name="Sun J."/>
            <person name="Cao H."/>
            <person name="Tong W."/>
            <person name="Gao Q."/>
            <person name="Li Y."/>
            <person name="Deng W."/>
            <person name="Jiang X."/>
            <person name="Wang W."/>
            <person name="Chen Q."/>
            <person name="Zhang S."/>
            <person name="Li H."/>
            <person name="Wu J."/>
            <person name="Wang P."/>
            <person name="Li P."/>
            <person name="Shi C."/>
            <person name="Zheng F."/>
            <person name="Jian J."/>
            <person name="Huang B."/>
            <person name="Shan D."/>
            <person name="Shi M."/>
            <person name="Fang C."/>
            <person name="Yue Y."/>
            <person name="Li F."/>
            <person name="Li D."/>
            <person name="Wei S."/>
            <person name="Han B."/>
            <person name="Jiang C."/>
            <person name="Yin Y."/>
            <person name="Xia T."/>
            <person name="Zhang Z."/>
            <person name="Bennetzen J.L."/>
            <person name="Zhao S."/>
            <person name="Wan X."/>
        </authorList>
    </citation>
    <scope>NUCLEOTIDE SEQUENCE [LARGE SCALE GENOMIC DNA]</scope>
    <source>
        <strain evidence="15">cv. Shuchazao</strain>
        <tissue evidence="14">Leaf</tissue>
    </source>
</reference>
<dbReference type="InterPro" id="IPR036388">
    <property type="entry name" value="WH-like_DNA-bd_sf"/>
</dbReference>
<evidence type="ECO:0000256" key="5">
    <source>
        <dbReference type="ARBA" id="ARBA00023054"/>
    </source>
</evidence>
<dbReference type="Proteomes" id="UP000306102">
    <property type="component" value="Unassembled WGS sequence"/>
</dbReference>
<keyword evidence="7" id="KW-0804">Transcription</keyword>
<dbReference type="CDD" id="cd11660">
    <property type="entry name" value="SANT_TRF"/>
    <property type="match status" value="1"/>
</dbReference>
<dbReference type="FunFam" id="1.10.10.60:FF:000168">
    <property type="entry name" value="Telomere repeat-binding factor 1"/>
    <property type="match status" value="1"/>
</dbReference>
<comment type="subcellular location">
    <subcellularLocation>
        <location evidence="1">Chromosome</location>
    </subcellularLocation>
    <subcellularLocation>
        <location evidence="2">Nucleus</location>
        <location evidence="2">Nucleolus</location>
    </subcellularLocation>
</comment>
<dbReference type="PANTHER" id="PTHR46267:SF15">
    <property type="entry name" value="WINGED HELIX-TURN-HELIX TRANSCRIPTION REPRESSOR DNA-BINDING PROTEIN-RELATED"/>
    <property type="match status" value="1"/>
</dbReference>
<evidence type="ECO:0000259" key="11">
    <source>
        <dbReference type="PROSITE" id="PS50090"/>
    </source>
</evidence>
<dbReference type="PROSITE" id="PS50090">
    <property type="entry name" value="MYB_LIKE"/>
    <property type="match status" value="1"/>
</dbReference>
<dbReference type="GO" id="GO:0006334">
    <property type="term" value="P:nucleosome assembly"/>
    <property type="evidence" value="ECO:0007669"/>
    <property type="project" value="InterPro"/>
</dbReference>
<protein>
    <recommendedName>
        <fullName evidence="9">MYB transcription factor</fullName>
    </recommendedName>
</protein>
<feature type="domain" description="Myb-like" evidence="11">
    <location>
        <begin position="5"/>
        <end position="51"/>
    </location>
</feature>
<keyword evidence="3" id="KW-0158">Chromosome</keyword>
<organism evidence="14 15">
    <name type="scientific">Camellia sinensis var. sinensis</name>
    <name type="common">China tea</name>
    <dbReference type="NCBI Taxonomy" id="542762"/>
    <lineage>
        <taxon>Eukaryota</taxon>
        <taxon>Viridiplantae</taxon>
        <taxon>Streptophyta</taxon>
        <taxon>Embryophyta</taxon>
        <taxon>Tracheophyta</taxon>
        <taxon>Spermatophyta</taxon>
        <taxon>Magnoliopsida</taxon>
        <taxon>eudicotyledons</taxon>
        <taxon>Gunneridae</taxon>
        <taxon>Pentapetalae</taxon>
        <taxon>asterids</taxon>
        <taxon>Ericales</taxon>
        <taxon>Theaceae</taxon>
        <taxon>Camellia</taxon>
    </lineage>
</organism>
<feature type="domain" description="H15" evidence="13">
    <location>
        <begin position="274"/>
        <end position="342"/>
    </location>
</feature>
<dbReference type="GO" id="GO:0005730">
    <property type="term" value="C:nucleolus"/>
    <property type="evidence" value="ECO:0007669"/>
    <property type="project" value="UniProtKB-SubCell"/>
</dbReference>
<evidence type="ECO:0000313" key="15">
    <source>
        <dbReference type="Proteomes" id="UP000306102"/>
    </source>
</evidence>
<dbReference type="SUPFAM" id="SSF46785">
    <property type="entry name" value="Winged helix' DNA-binding domain"/>
    <property type="match status" value="1"/>
</dbReference>
<evidence type="ECO:0000256" key="4">
    <source>
        <dbReference type="ARBA" id="ARBA00023015"/>
    </source>
</evidence>
<proteinExistence type="predicted"/>
<keyword evidence="6" id="KW-0238">DNA-binding</keyword>
<dbReference type="Pfam" id="PF00538">
    <property type="entry name" value="Linker_histone"/>
    <property type="match status" value="1"/>
</dbReference>
<evidence type="ECO:0000256" key="9">
    <source>
        <dbReference type="ARBA" id="ARBA00032813"/>
    </source>
</evidence>
<dbReference type="InterPro" id="IPR009057">
    <property type="entry name" value="Homeodomain-like_sf"/>
</dbReference>
<evidence type="ECO:0000313" key="14">
    <source>
        <dbReference type="EMBL" id="THG12506.1"/>
    </source>
</evidence>
<dbReference type="SUPFAM" id="SSF46689">
    <property type="entry name" value="Homeodomain-like"/>
    <property type="match status" value="1"/>
</dbReference>
<evidence type="ECO:0000256" key="6">
    <source>
        <dbReference type="ARBA" id="ARBA00023125"/>
    </source>
</evidence>
<name>A0A4S4EAE3_CAMSN</name>
<keyword evidence="8" id="KW-0539">Nucleus</keyword>
<gene>
    <name evidence="14" type="ORF">TEA_012281</name>
</gene>
<keyword evidence="4" id="KW-0805">Transcription regulation</keyword>
<dbReference type="SMART" id="SM00526">
    <property type="entry name" value="H15"/>
    <property type="match status" value="1"/>
</dbReference>
<comment type="caution">
    <text evidence="14">The sequence shown here is derived from an EMBL/GenBank/DDBJ whole genome shotgun (WGS) entry which is preliminary data.</text>
</comment>
<dbReference type="Gene3D" id="1.10.10.10">
    <property type="entry name" value="Winged helix-like DNA-binding domain superfamily/Winged helix DNA-binding domain"/>
    <property type="match status" value="1"/>
</dbReference>
<dbReference type="EMBL" id="SDRB02006523">
    <property type="protein sequence ID" value="THG12506.1"/>
    <property type="molecule type" value="Genomic_DNA"/>
</dbReference>
<evidence type="ECO:0000256" key="2">
    <source>
        <dbReference type="ARBA" id="ARBA00004604"/>
    </source>
</evidence>
<evidence type="ECO:0000256" key="1">
    <source>
        <dbReference type="ARBA" id="ARBA00004286"/>
    </source>
</evidence>
<accession>A0A4S4EAE3</accession>
<dbReference type="Gene3D" id="1.10.10.60">
    <property type="entry name" value="Homeodomain-like"/>
    <property type="match status" value="1"/>
</dbReference>
<dbReference type="InterPro" id="IPR017930">
    <property type="entry name" value="Myb_dom"/>
</dbReference>
<dbReference type="Pfam" id="PF00249">
    <property type="entry name" value="Myb_DNA-binding"/>
    <property type="match status" value="1"/>
</dbReference>